<evidence type="ECO:0000313" key="2">
    <source>
        <dbReference type="Proteomes" id="UP001327560"/>
    </source>
</evidence>
<dbReference type="Proteomes" id="UP001327560">
    <property type="component" value="Chromosome 9"/>
</dbReference>
<gene>
    <name evidence="1" type="ORF">Cni_G29382</name>
</gene>
<organism evidence="1 2">
    <name type="scientific">Canna indica</name>
    <name type="common">Indian-shot</name>
    <dbReference type="NCBI Taxonomy" id="4628"/>
    <lineage>
        <taxon>Eukaryota</taxon>
        <taxon>Viridiplantae</taxon>
        <taxon>Streptophyta</taxon>
        <taxon>Embryophyta</taxon>
        <taxon>Tracheophyta</taxon>
        <taxon>Spermatophyta</taxon>
        <taxon>Magnoliopsida</taxon>
        <taxon>Liliopsida</taxon>
        <taxon>Zingiberales</taxon>
        <taxon>Cannaceae</taxon>
        <taxon>Canna</taxon>
    </lineage>
</organism>
<dbReference type="AlphaFoldDB" id="A0AAQ3L490"/>
<name>A0AAQ3L490_9LILI</name>
<reference evidence="1 2" key="1">
    <citation type="submission" date="2023-10" db="EMBL/GenBank/DDBJ databases">
        <title>Chromosome-scale genome assembly provides insights into flower coloration mechanisms of Canna indica.</title>
        <authorList>
            <person name="Li C."/>
        </authorList>
    </citation>
    <scope>NUCLEOTIDE SEQUENCE [LARGE SCALE GENOMIC DNA]</scope>
    <source>
        <tissue evidence="1">Flower</tissue>
    </source>
</reference>
<keyword evidence="2" id="KW-1185">Reference proteome</keyword>
<sequence length="100" mass="11447">MEEVAGGRDIQNQSIIQVLTNQTITTGKTVEEEEVIGQPIMHTQRTILEMYVVQPLCSCYQTVYFSCLCSSCYGSSIFRVHKYLFWDTASSMIMEFDSKQ</sequence>
<protein>
    <submittedName>
        <fullName evidence="1">Uncharacterized protein</fullName>
    </submittedName>
</protein>
<evidence type="ECO:0000313" key="1">
    <source>
        <dbReference type="EMBL" id="WOL20577.1"/>
    </source>
</evidence>
<dbReference type="EMBL" id="CP136898">
    <property type="protein sequence ID" value="WOL20577.1"/>
    <property type="molecule type" value="Genomic_DNA"/>
</dbReference>
<accession>A0AAQ3L490</accession>
<proteinExistence type="predicted"/>